<dbReference type="Proteomes" id="UP000186917">
    <property type="component" value="Unassembled WGS sequence"/>
</dbReference>
<sequence>MAENAFSFFRGSCHLFYEDLQRSNALPLYPVTWVCGDMHLENYGTYKGDNRLVYFDINDFDEGALAPATWELARMVTSIFVGLTSLGIPTKEARKSAEQFLAVYSSTLAKGRSRYIEPRTADGMVQSFLEQVATRRQKELVRERTILRNHKLLLKTDKVRLFPLDKSLKAALIQHIQEWFALHPYLYKNYQVVDVAFRVAGTGSLGVNRYLFLLRSDINSKKALFIDMKQALPSCLSACSSTPQPVWESEAARVVAIQERMQNIVPALLSTTKFGQDSYVLKEMQPTADKIRFLQLKDKYKDIACVIADMALLTASAQLRSAARQGAAGPDELIAFGRDNHWQQGIIDYAATYARQVKNDYKEYLKQYKAGFFDKS</sequence>
<evidence type="ECO:0000313" key="1">
    <source>
        <dbReference type="EMBL" id="SIT27055.1"/>
    </source>
</evidence>
<evidence type="ECO:0000313" key="2">
    <source>
        <dbReference type="Proteomes" id="UP000186917"/>
    </source>
</evidence>
<dbReference type="AlphaFoldDB" id="A0A1N7QW21"/>
<organism evidence="1 2">
    <name type="scientific">Filimonas lacunae</name>
    <dbReference type="NCBI Taxonomy" id="477680"/>
    <lineage>
        <taxon>Bacteria</taxon>
        <taxon>Pseudomonadati</taxon>
        <taxon>Bacteroidota</taxon>
        <taxon>Chitinophagia</taxon>
        <taxon>Chitinophagales</taxon>
        <taxon>Chitinophagaceae</taxon>
        <taxon>Filimonas</taxon>
    </lineage>
</organism>
<reference evidence="2" key="1">
    <citation type="submission" date="2017-01" db="EMBL/GenBank/DDBJ databases">
        <authorList>
            <person name="Varghese N."/>
            <person name="Submissions S."/>
        </authorList>
    </citation>
    <scope>NUCLEOTIDE SEQUENCE [LARGE SCALE GENOMIC DNA]</scope>
    <source>
        <strain evidence="2">DSM 21054</strain>
    </source>
</reference>
<protein>
    <submittedName>
        <fullName evidence="1">Uncharacterized conserved protein, DUF2252 family</fullName>
    </submittedName>
</protein>
<gene>
    <name evidence="1" type="ORF">SAMN05421788_107124</name>
</gene>
<dbReference type="EMBL" id="FTOR01000007">
    <property type="protein sequence ID" value="SIT27055.1"/>
    <property type="molecule type" value="Genomic_DNA"/>
</dbReference>
<dbReference type="InterPro" id="IPR018721">
    <property type="entry name" value="DUF2252"/>
</dbReference>
<dbReference type="STRING" id="477680.SAMN05421788_107124"/>
<dbReference type="PANTHER" id="PTHR39441:SF1">
    <property type="entry name" value="DUF2252 DOMAIN-CONTAINING PROTEIN"/>
    <property type="match status" value="1"/>
</dbReference>
<dbReference type="Pfam" id="PF10009">
    <property type="entry name" value="DUF2252"/>
    <property type="match status" value="1"/>
</dbReference>
<proteinExistence type="predicted"/>
<accession>A0A1N7QW21</accession>
<name>A0A1N7QW21_9BACT</name>
<keyword evidence="2" id="KW-1185">Reference proteome</keyword>
<dbReference type="PANTHER" id="PTHR39441">
    <property type="entry name" value="DUF2252 DOMAIN-CONTAINING PROTEIN"/>
    <property type="match status" value="1"/>
</dbReference>